<dbReference type="InterPro" id="IPR047984">
    <property type="entry name" value="XylE-like"/>
</dbReference>
<dbReference type="Gene3D" id="1.20.1250.20">
    <property type="entry name" value="MFS general substrate transporter like domains"/>
    <property type="match status" value="2"/>
</dbReference>
<evidence type="ECO:0000256" key="7">
    <source>
        <dbReference type="ARBA" id="ARBA00022989"/>
    </source>
</evidence>
<feature type="transmembrane region" description="Helical" evidence="10">
    <location>
        <begin position="362"/>
        <end position="386"/>
    </location>
</feature>
<feature type="transmembrane region" description="Helical" evidence="10">
    <location>
        <begin position="57"/>
        <end position="77"/>
    </location>
</feature>
<keyword evidence="7 10" id="KW-1133">Transmembrane helix</keyword>
<name>A0A4Q2KLP2_9SPHN</name>
<dbReference type="GO" id="GO:0005886">
    <property type="term" value="C:plasma membrane"/>
    <property type="evidence" value="ECO:0007669"/>
    <property type="project" value="UniProtKB-SubCell"/>
</dbReference>
<dbReference type="NCBIfam" id="TIGR00879">
    <property type="entry name" value="SP"/>
    <property type="match status" value="1"/>
</dbReference>
<reference evidence="12 13" key="1">
    <citation type="submission" date="2019-01" db="EMBL/GenBank/DDBJ databases">
        <title>Altererythrobacter rhizovicinus sp. nov., isolated from the rhizosphere soil of Haloxylon ammodendron.</title>
        <authorList>
            <person name="Li H.-P."/>
            <person name="Gou J.-Y."/>
            <person name="Yao D."/>
            <person name="Han Q.-Q."/>
            <person name="Shao K.-Z."/>
            <person name="Zhao Q."/>
            <person name="Zhang J.-L."/>
        </authorList>
    </citation>
    <scope>NUCLEOTIDE SEQUENCE [LARGE SCALE GENOMIC DNA]</scope>
    <source>
        <strain evidence="12 13">AY-3R</strain>
    </source>
</reference>
<keyword evidence="13" id="KW-1185">Reference proteome</keyword>
<keyword evidence="4" id="KW-1003">Cell membrane</keyword>
<feature type="transmembrane region" description="Helical" evidence="10">
    <location>
        <begin position="305"/>
        <end position="327"/>
    </location>
</feature>
<keyword evidence="3 9" id="KW-0813">Transport</keyword>
<dbReference type="PROSITE" id="PS50850">
    <property type="entry name" value="MFS"/>
    <property type="match status" value="1"/>
</dbReference>
<keyword evidence="5" id="KW-0762">Sugar transport</keyword>
<protein>
    <submittedName>
        <fullName evidence="12">D-xylose transporter XylE</fullName>
    </submittedName>
</protein>
<dbReference type="OrthoDB" id="5368493at2"/>
<dbReference type="SUPFAM" id="SSF103473">
    <property type="entry name" value="MFS general substrate transporter"/>
    <property type="match status" value="1"/>
</dbReference>
<feature type="transmembrane region" description="Helical" evidence="10">
    <location>
        <begin position="12"/>
        <end position="37"/>
    </location>
</feature>
<dbReference type="InterPro" id="IPR005829">
    <property type="entry name" value="Sugar_transporter_CS"/>
</dbReference>
<feature type="transmembrane region" description="Helical" evidence="10">
    <location>
        <begin position="127"/>
        <end position="147"/>
    </location>
</feature>
<feature type="transmembrane region" description="Helical" evidence="10">
    <location>
        <begin position="334"/>
        <end position="356"/>
    </location>
</feature>
<dbReference type="RefSeq" id="WP_129522858.1">
    <property type="nucleotide sequence ID" value="NZ_SDPV01000001.1"/>
</dbReference>
<dbReference type="PANTHER" id="PTHR48023:SF4">
    <property type="entry name" value="D-XYLOSE-PROTON SYMPORTER-LIKE 2"/>
    <property type="match status" value="1"/>
</dbReference>
<dbReference type="PRINTS" id="PR00171">
    <property type="entry name" value="SUGRTRNSPORT"/>
</dbReference>
<evidence type="ECO:0000256" key="6">
    <source>
        <dbReference type="ARBA" id="ARBA00022692"/>
    </source>
</evidence>
<dbReference type="PANTHER" id="PTHR48023">
    <property type="entry name" value="D-XYLOSE-PROTON SYMPORTER-LIKE 2"/>
    <property type="match status" value="1"/>
</dbReference>
<keyword evidence="6 10" id="KW-0812">Transmembrane</keyword>
<dbReference type="InterPro" id="IPR003663">
    <property type="entry name" value="Sugar/inositol_transpt"/>
</dbReference>
<dbReference type="InterPro" id="IPR020846">
    <property type="entry name" value="MFS_dom"/>
</dbReference>
<feature type="domain" description="Major facilitator superfamily (MFS) profile" evidence="11">
    <location>
        <begin position="15"/>
        <end position="458"/>
    </location>
</feature>
<feature type="transmembrane region" description="Helical" evidence="10">
    <location>
        <begin position="398"/>
        <end position="417"/>
    </location>
</feature>
<dbReference type="InterPro" id="IPR005828">
    <property type="entry name" value="MFS_sugar_transport-like"/>
</dbReference>
<organism evidence="12 13">
    <name type="scientific">Pelagerythrobacter rhizovicinus</name>
    <dbReference type="NCBI Taxonomy" id="2268576"/>
    <lineage>
        <taxon>Bacteria</taxon>
        <taxon>Pseudomonadati</taxon>
        <taxon>Pseudomonadota</taxon>
        <taxon>Alphaproteobacteria</taxon>
        <taxon>Sphingomonadales</taxon>
        <taxon>Erythrobacteraceae</taxon>
        <taxon>Pelagerythrobacter</taxon>
    </lineage>
</organism>
<evidence type="ECO:0000256" key="9">
    <source>
        <dbReference type="RuleBase" id="RU003346"/>
    </source>
</evidence>
<evidence type="ECO:0000259" key="11">
    <source>
        <dbReference type="PROSITE" id="PS50850"/>
    </source>
</evidence>
<feature type="transmembrane region" description="Helical" evidence="10">
    <location>
        <begin position="159"/>
        <end position="177"/>
    </location>
</feature>
<dbReference type="CDD" id="cd17359">
    <property type="entry name" value="MFS_XylE_like"/>
    <property type="match status" value="1"/>
</dbReference>
<comment type="caution">
    <text evidence="12">The sequence shown here is derived from an EMBL/GenBank/DDBJ whole genome shotgun (WGS) entry which is preliminary data.</text>
</comment>
<evidence type="ECO:0000313" key="13">
    <source>
        <dbReference type="Proteomes" id="UP000293623"/>
    </source>
</evidence>
<comment type="similarity">
    <text evidence="2 9">Belongs to the major facilitator superfamily. Sugar transporter (TC 2.A.1.1) family.</text>
</comment>
<gene>
    <name evidence="12" type="primary">xylE</name>
    <name evidence="12" type="ORF">ETX26_00990</name>
</gene>
<proteinExistence type="inferred from homology"/>
<comment type="subcellular location">
    <subcellularLocation>
        <location evidence="1">Cell membrane</location>
        <topology evidence="1">Multi-pass membrane protein</topology>
    </subcellularLocation>
</comment>
<dbReference type="PROSITE" id="PS00217">
    <property type="entry name" value="SUGAR_TRANSPORT_2"/>
    <property type="match status" value="1"/>
</dbReference>
<keyword evidence="8 10" id="KW-0472">Membrane</keyword>
<dbReference type="GO" id="GO:0022857">
    <property type="term" value="F:transmembrane transporter activity"/>
    <property type="evidence" value="ECO:0007669"/>
    <property type="project" value="InterPro"/>
</dbReference>
<feature type="transmembrane region" description="Helical" evidence="10">
    <location>
        <begin position="261"/>
        <end position="290"/>
    </location>
</feature>
<dbReference type="InterPro" id="IPR050820">
    <property type="entry name" value="MFS_Sugar_Transporter"/>
</dbReference>
<sequence>MHQKVAEKSGSITFAVLTATLGGLLFGYDTAVISGAVEAIEVNFIEPRGLPPNAGDSLAGFTVASALIGTVIGAALAGMLATRLGRRRSLILAAILFFLSAVGSAWPEIGFGAPGSMGPDALTLFNVYRILGGIGVGLASMISPMYIAEIAPSERRGHLVTWQQLAIIGGMLVVYFVNWGIARQGDEQWVLTTGWRLMFASECIPAVLFFGMLFFIPESPRWLVQKGDEEGAVTVLHLLGLRRPGLLEEIRQSLVVPRRPLFSYGAALIAVGLLLSIFQQFVGINVVLYYAPFIFKSMGASTDTALLQTVAVGAVNLGFTVIAMLTVDRWGRKPLMITGAVVMALSMGTLGTLFYVDSLGLGALLAMLVYIAGFALSWGPVVWVLLAEIFPNPVKGQAMALAVTAQWISNFLVSWSFKVLDGDPTLVAMFNHGFAYWLYGTMSVLAAIFVWKMLPETKGRTLEEMGVLWKAEERP</sequence>
<dbReference type="InterPro" id="IPR036259">
    <property type="entry name" value="MFS_trans_sf"/>
</dbReference>
<dbReference type="AlphaFoldDB" id="A0A4Q2KLP2"/>
<evidence type="ECO:0000256" key="3">
    <source>
        <dbReference type="ARBA" id="ARBA00022448"/>
    </source>
</evidence>
<feature type="transmembrane region" description="Helical" evidence="10">
    <location>
        <begin position="437"/>
        <end position="454"/>
    </location>
</feature>
<dbReference type="FunFam" id="1.20.1250.20:FF:000122">
    <property type="entry name" value="D-xylose transporter XylE"/>
    <property type="match status" value="1"/>
</dbReference>
<evidence type="ECO:0000256" key="10">
    <source>
        <dbReference type="SAM" id="Phobius"/>
    </source>
</evidence>
<accession>A0A4Q2KLP2</accession>
<dbReference type="EMBL" id="SDPV01000001">
    <property type="protein sequence ID" value="RXZ65369.1"/>
    <property type="molecule type" value="Genomic_DNA"/>
</dbReference>
<dbReference type="Proteomes" id="UP000293623">
    <property type="component" value="Unassembled WGS sequence"/>
</dbReference>
<evidence type="ECO:0000256" key="1">
    <source>
        <dbReference type="ARBA" id="ARBA00004651"/>
    </source>
</evidence>
<evidence type="ECO:0000256" key="8">
    <source>
        <dbReference type="ARBA" id="ARBA00023136"/>
    </source>
</evidence>
<dbReference type="PROSITE" id="PS00216">
    <property type="entry name" value="SUGAR_TRANSPORT_1"/>
    <property type="match status" value="1"/>
</dbReference>
<evidence type="ECO:0000256" key="2">
    <source>
        <dbReference type="ARBA" id="ARBA00010992"/>
    </source>
</evidence>
<feature type="transmembrane region" description="Helical" evidence="10">
    <location>
        <begin position="197"/>
        <end position="216"/>
    </location>
</feature>
<evidence type="ECO:0000256" key="4">
    <source>
        <dbReference type="ARBA" id="ARBA00022475"/>
    </source>
</evidence>
<feature type="transmembrane region" description="Helical" evidence="10">
    <location>
        <begin position="89"/>
        <end position="107"/>
    </location>
</feature>
<evidence type="ECO:0000256" key="5">
    <source>
        <dbReference type="ARBA" id="ARBA00022597"/>
    </source>
</evidence>
<dbReference type="NCBIfam" id="NF007484">
    <property type="entry name" value="PRK10077.1"/>
    <property type="match status" value="1"/>
</dbReference>
<evidence type="ECO:0000313" key="12">
    <source>
        <dbReference type="EMBL" id="RXZ65369.1"/>
    </source>
</evidence>
<dbReference type="Pfam" id="PF00083">
    <property type="entry name" value="Sugar_tr"/>
    <property type="match status" value="1"/>
</dbReference>